<feature type="transmembrane region" description="Helical" evidence="2">
    <location>
        <begin position="1835"/>
        <end position="1855"/>
    </location>
</feature>
<dbReference type="InterPro" id="IPR009030">
    <property type="entry name" value="Growth_fac_rcpt_cys_sf"/>
</dbReference>
<feature type="transmembrane region" description="Helical" evidence="2">
    <location>
        <begin position="1701"/>
        <end position="1724"/>
    </location>
</feature>
<sequence>MVLIMVVVRVALQEDLGECPDGFYGQDCIPCHSSCKTCSDQESCDTCEDYMFKDETSSLCTFCDRGSYYDEVISECQSCLSSCHHQCMHRDECLQCDPDMLLDIDTLQCVSECGDNKFLLNSSQITMGRVCRSNSIYVDPESDKAVEFGTLEYPYRTMQAATSEILNHYSHSDSNITIYTKDCYLKIDTFYVMNMTSLSIINHPDYQLMQRNAKIQISTFSQAGISSKSTLHLLTHTSASPTSLITKGHYTPSEISSLTSTYFCFLISRSNFSLNHIDISASKVKNCIIASYLQASTITLKNINFASTGNGIMSTDPLGLYLENIVVDTSFTTRFVHTLGTNCNYPEANTTNPVFAKNISQINSTSNFAYGRIIGSGLPGNHTIQDIDCTKHSSNGLDGFACLSYILFQTCIPQDYLQAIMQYQNITFDATEAHSRGDFVFGINSATDSVHYRKYDIRYSDFEFSNFNQESPYSLHLQFGIGSEKNTLSNFYFKNISNSFPIIENRINAEIILQNFTVENSPNLYKGIAMIDTPGHIKIMDVKITNCSDQGKDHKPAIDIIPRSSSNLVLSNLWVQDVQLLDSALVNIQSRPAMISLQNCSLTDVQFHSGGSLFSFHAAGAFSISNFTFERVRPGSLLDMDSEAFIFQTIYVKEMSVGEMKNITIVDSAFTLFKVGNILNLTTEQRTLSLSDVSYTDTNLLVERTLISTKNIDGNANLQISLVRLHFSNLNFTEGGVLLDLQHQLPQEVVVEDSSFKNIRAGSISIIGSANSRSQKTRVLFTRCIFEELHISLKSFLFGEQNAIIGVSQSSFLGITSSLKTSRIISAENTVTMNLDSVIFRENSGVKGALILVSTESFLSCNNCTITNNFSIRRGLFGVESFGIIEISNSKIYDNYGIETILGTILLGVDPSVISNTSIYKNSMIKKEDVLKEVNTQCTYLCFLSLEMKDYLYTTNLSSINESEYLLEVIQGSLQISDFTSISDQALVIKSFLATVTIVDSAISGLVFNSPPLNILSSTLVLQNCTVEDIDDLSERSSLVITNSAKANITDVRYANANTQILSGFSSDISIEDVSYVNVSTPQDLIYISYCTSFLLRNISLANVTAGDRRMLIVNDSENIIVEDITLSGLDKRFIEFRGSNIIRISGLNIFDGIQVLRFTNCNVQIISNSEFSGNMREGSGGVISMFDSRVHIFNTTFINNTAVEGGVVYFYCNDNTSCSLEIDSCHFENNTATVRGGVVYYNYNRPIITDSVFSENYAPYGNESASYAVRISLLNSTSSEDIVLDNIGPGIKIDTSLHFALLDMDDQIMNLQSASTIIIQPKNSSISLIQGTNVVLLQNGTAMFDSIAMQVDRKYKTATYLVTSKAINRAKVAKVFGTPFRPMQIVTNFRDCKPGERIDEDTCLECPAGTYSLTWNSTECFQCDINAVCQGGNKVSLKSGHWRQFHNSTKIVECSNKEACPGGFSDDTIVPTKCAPGYTGNLCSQCVVTGSTKYERVNDFECRKCPNPVMNAIQVIGMMIIVFGFFVLMAVINARKMNESSISVLLRILTNYLQLLTVSTSMTNDYPSIIISIFGPAKTFGGSAGVFMSFDCFISDTEVTGPFESNAIFKLFLLAFLPLVLFCAVSIIWLILYLINRKWVKDLKRSLIISLITVIFILHPKLTERSISIFRCVSIDEDVQVVSIDTNIGCYSYTHIKWSLLIAMPMIIIWVISCPLIVLILILKGKHQDKNGAVRRYFLNMYQGLKPNAVYWEFVNTLRKIIILLSLLMTKTVSIFISLSVLIITSRIQINLKPYKNEAHSRVEYLAVISGVFAIVTALLYSQAVQVQWLNDCILIVLVFANLRFVFEWAYLVLKIYRDKHVVIQTIFKVISKILCKKNGVEQEEKKDEETNQLPQTSQIPHTSQLPSPSQPIEGRIPLRKRRVQNKAKNIVKARKSHSRRKKKHHKFAQRNVSDTDFVRTENRFMQSQSSKNVPAGANMIKF</sequence>
<keyword evidence="5" id="KW-1185">Reference proteome</keyword>
<dbReference type="PANTHER" id="PTHR11319:SF35">
    <property type="entry name" value="OUTER MEMBRANE PROTEIN PMPC-RELATED"/>
    <property type="match status" value="1"/>
</dbReference>
<feature type="chain" id="PRO_5042007488" evidence="3">
    <location>
        <begin position="18"/>
        <end position="1984"/>
    </location>
</feature>
<evidence type="ECO:0000256" key="3">
    <source>
        <dbReference type="SAM" id="SignalP"/>
    </source>
</evidence>
<evidence type="ECO:0000256" key="1">
    <source>
        <dbReference type="SAM" id="MobiDB-lite"/>
    </source>
</evidence>
<name>A0AAD1XRS4_EUPCR</name>
<keyword evidence="3" id="KW-0732">Signal</keyword>
<feature type="signal peptide" evidence="3">
    <location>
        <begin position="1"/>
        <end position="17"/>
    </location>
</feature>
<protein>
    <submittedName>
        <fullName evidence="4">Uncharacterized protein</fullName>
    </submittedName>
</protein>
<keyword evidence="2" id="KW-1133">Transmembrane helix</keyword>
<dbReference type="Gene3D" id="2.10.220.10">
    <property type="entry name" value="Hormone Receptor, Insulin-like Growth Factor Receptor 1, Chain A, domain 2"/>
    <property type="match status" value="1"/>
</dbReference>
<reference evidence="4" key="1">
    <citation type="submission" date="2023-07" db="EMBL/GenBank/DDBJ databases">
        <authorList>
            <consortium name="AG Swart"/>
            <person name="Singh M."/>
            <person name="Singh A."/>
            <person name="Seah K."/>
            <person name="Emmerich C."/>
        </authorList>
    </citation>
    <scope>NUCLEOTIDE SEQUENCE</scope>
    <source>
        <strain evidence="4">DP1</strain>
    </source>
</reference>
<evidence type="ECO:0000256" key="2">
    <source>
        <dbReference type="SAM" id="Phobius"/>
    </source>
</evidence>
<dbReference type="Proteomes" id="UP001295684">
    <property type="component" value="Unassembled WGS sequence"/>
</dbReference>
<evidence type="ECO:0000313" key="4">
    <source>
        <dbReference type="EMBL" id="CAI2378011.1"/>
    </source>
</evidence>
<feature type="compositionally biased region" description="Basic residues" evidence="1">
    <location>
        <begin position="1919"/>
        <end position="1950"/>
    </location>
</feature>
<feature type="region of interest" description="Disordered" evidence="1">
    <location>
        <begin position="1965"/>
        <end position="1984"/>
    </location>
</feature>
<comment type="caution">
    <text evidence="4">The sequence shown here is derived from an EMBL/GenBank/DDBJ whole genome shotgun (WGS) entry which is preliminary data.</text>
</comment>
<dbReference type="SMART" id="SM00261">
    <property type="entry name" value="FU"/>
    <property type="match status" value="2"/>
</dbReference>
<proteinExistence type="predicted"/>
<dbReference type="InterPro" id="IPR011050">
    <property type="entry name" value="Pectin_lyase_fold/virulence"/>
</dbReference>
<evidence type="ECO:0000313" key="5">
    <source>
        <dbReference type="Proteomes" id="UP001295684"/>
    </source>
</evidence>
<feature type="region of interest" description="Disordered" evidence="1">
    <location>
        <begin position="1886"/>
        <end position="1956"/>
    </location>
</feature>
<dbReference type="SUPFAM" id="SSF57184">
    <property type="entry name" value="Growth factor receptor domain"/>
    <property type="match status" value="2"/>
</dbReference>
<dbReference type="EMBL" id="CAMPGE010019692">
    <property type="protein sequence ID" value="CAI2378011.1"/>
    <property type="molecule type" value="Genomic_DNA"/>
</dbReference>
<keyword evidence="2" id="KW-0472">Membrane</keyword>
<feature type="transmembrane region" description="Helical" evidence="2">
    <location>
        <begin position="1806"/>
        <end position="1823"/>
    </location>
</feature>
<dbReference type="CDD" id="cd00185">
    <property type="entry name" value="TNFRSF"/>
    <property type="match status" value="1"/>
</dbReference>
<dbReference type="PANTHER" id="PTHR11319">
    <property type="entry name" value="G PROTEIN-COUPLED RECEPTOR-RELATED"/>
    <property type="match status" value="1"/>
</dbReference>
<feature type="transmembrane region" description="Helical" evidence="2">
    <location>
        <begin position="1570"/>
        <end position="1591"/>
    </location>
</feature>
<feature type="transmembrane region" description="Helical" evidence="2">
    <location>
        <begin position="1513"/>
        <end position="1533"/>
    </location>
</feature>
<accession>A0AAD1XRS4</accession>
<feature type="compositionally biased region" description="Polar residues" evidence="1">
    <location>
        <begin position="1893"/>
        <end position="1909"/>
    </location>
</feature>
<gene>
    <name evidence="4" type="ORF">ECRASSUSDP1_LOCUS19402</name>
</gene>
<dbReference type="InterPro" id="IPR006212">
    <property type="entry name" value="Furin_repeat"/>
</dbReference>
<feature type="transmembrane region" description="Helical" evidence="2">
    <location>
        <begin position="1762"/>
        <end position="1785"/>
    </location>
</feature>
<organism evidence="4 5">
    <name type="scientific">Euplotes crassus</name>
    <dbReference type="NCBI Taxonomy" id="5936"/>
    <lineage>
        <taxon>Eukaryota</taxon>
        <taxon>Sar</taxon>
        <taxon>Alveolata</taxon>
        <taxon>Ciliophora</taxon>
        <taxon>Intramacronucleata</taxon>
        <taxon>Spirotrichea</taxon>
        <taxon>Hypotrichia</taxon>
        <taxon>Euplotida</taxon>
        <taxon>Euplotidae</taxon>
        <taxon>Moneuplotes</taxon>
    </lineage>
</organism>
<feature type="compositionally biased region" description="Polar residues" evidence="1">
    <location>
        <begin position="1965"/>
        <end position="1974"/>
    </location>
</feature>
<keyword evidence="2" id="KW-0812">Transmembrane</keyword>
<dbReference type="SUPFAM" id="SSF51126">
    <property type="entry name" value="Pectin lyase-like"/>
    <property type="match status" value="3"/>
</dbReference>
<dbReference type="CDD" id="cd00064">
    <property type="entry name" value="FU"/>
    <property type="match status" value="1"/>
</dbReference>
<feature type="transmembrane region" description="Helical" evidence="2">
    <location>
        <begin position="1612"/>
        <end position="1636"/>
    </location>
</feature>